<evidence type="ECO:0000313" key="2">
    <source>
        <dbReference type="Proteomes" id="UP000663846"/>
    </source>
</evidence>
<name>A0A8H2WVX6_9AGAM</name>
<reference evidence="1" key="1">
    <citation type="submission" date="2021-01" db="EMBL/GenBank/DDBJ databases">
        <authorList>
            <person name="Kaushik A."/>
        </authorList>
    </citation>
    <scope>NUCLEOTIDE SEQUENCE</scope>
    <source>
        <strain evidence="1">AG1-1C</strain>
    </source>
</reference>
<accession>A0A8H2WVX6</accession>
<dbReference type="AlphaFoldDB" id="A0A8H2WVX6"/>
<organism evidence="1 2">
    <name type="scientific">Rhizoctonia solani</name>
    <dbReference type="NCBI Taxonomy" id="456999"/>
    <lineage>
        <taxon>Eukaryota</taxon>
        <taxon>Fungi</taxon>
        <taxon>Dikarya</taxon>
        <taxon>Basidiomycota</taxon>
        <taxon>Agaricomycotina</taxon>
        <taxon>Agaricomycetes</taxon>
        <taxon>Cantharellales</taxon>
        <taxon>Ceratobasidiaceae</taxon>
        <taxon>Rhizoctonia</taxon>
    </lineage>
</organism>
<sequence length="97" mass="10004">MAIADQAIVQQPTQNEAIAGPILPVVADNALVGQPQAQLLPNIPHDGQVDPLQNGGAHSHLAIQVVVVPVGHVAPGPLLPPTISPLSRSLYGLPLRN</sequence>
<protein>
    <submittedName>
        <fullName evidence="1">Uncharacterized protein</fullName>
    </submittedName>
</protein>
<proteinExistence type="predicted"/>
<dbReference type="EMBL" id="CAJMWS010000305">
    <property type="protein sequence ID" value="CAE6403367.1"/>
    <property type="molecule type" value="Genomic_DNA"/>
</dbReference>
<comment type="caution">
    <text evidence="1">The sequence shown here is derived from an EMBL/GenBank/DDBJ whole genome shotgun (WGS) entry which is preliminary data.</text>
</comment>
<evidence type="ECO:0000313" key="1">
    <source>
        <dbReference type="EMBL" id="CAE6403367.1"/>
    </source>
</evidence>
<dbReference type="Proteomes" id="UP000663846">
    <property type="component" value="Unassembled WGS sequence"/>
</dbReference>
<gene>
    <name evidence="1" type="ORF">RDB_LOCUS58645</name>
</gene>